<dbReference type="OrthoDB" id="467381at2"/>
<gene>
    <name evidence="1" type="ordered locus">cce_1047</name>
</gene>
<protein>
    <submittedName>
        <fullName evidence="1">Uncharacterized protein</fullName>
    </submittedName>
</protein>
<dbReference type="HOGENOM" id="CLU_088169_0_0_3"/>
<keyword evidence="2" id="KW-1185">Reference proteome</keyword>
<name>B1WTT2_CROS5</name>
<dbReference type="AlphaFoldDB" id="B1WTT2"/>
<accession>B1WTT2</accession>
<proteinExistence type="predicted"/>
<dbReference type="EMBL" id="CP000806">
    <property type="protein sequence ID" value="ACB50398.1"/>
    <property type="molecule type" value="Genomic_DNA"/>
</dbReference>
<evidence type="ECO:0000313" key="1">
    <source>
        <dbReference type="EMBL" id="ACB50398.1"/>
    </source>
</evidence>
<reference evidence="1 2" key="1">
    <citation type="journal article" date="2008" name="Proc. Natl. Acad. Sci. U.S.A.">
        <title>The genome of Cyanothece 51142, a unicellular diazotrophic cyanobacterium important in the marine nitrogen cycle.</title>
        <authorList>
            <person name="Welsh E.A."/>
            <person name="Liberton M."/>
            <person name="Stoeckel J."/>
            <person name="Loh T."/>
            <person name="Elvitigala T."/>
            <person name="Wang C."/>
            <person name="Wollam A."/>
            <person name="Fulton R.S."/>
            <person name="Clifton S.W."/>
            <person name="Jacobs J.M."/>
            <person name="Aurora R."/>
            <person name="Ghosh B.K."/>
            <person name="Sherman L.A."/>
            <person name="Smith R.D."/>
            <person name="Wilson R.K."/>
            <person name="Pakrasi H.B."/>
        </authorList>
    </citation>
    <scope>NUCLEOTIDE SEQUENCE [LARGE SCALE GENOMIC DNA]</scope>
    <source>
        <strain evidence="2">ATCC 51142 / BH68</strain>
    </source>
</reference>
<dbReference type="eggNOG" id="ENOG502Z8KU">
    <property type="taxonomic scope" value="Bacteria"/>
</dbReference>
<evidence type="ECO:0000313" key="2">
    <source>
        <dbReference type="Proteomes" id="UP000001203"/>
    </source>
</evidence>
<dbReference type="KEGG" id="cyt:cce_1047"/>
<dbReference type="RefSeq" id="WP_009547059.1">
    <property type="nucleotide sequence ID" value="NC_010546.1"/>
</dbReference>
<dbReference type="Proteomes" id="UP000001203">
    <property type="component" value="Chromosome circular"/>
</dbReference>
<sequence length="197" mass="21726">MVESDGFFGGEAIVVIDATGSEMIPQDGEDVPIQVTGEVAQLVIADIEREYGIGLDPNLYAQYEEQPAIIAQSIALAPDPEELAENPEAYYNRVVAVEADVAKVYSPNAYTLGEEGWFRNGELLVVGVTPNSELNIQDQPEAQYVTVTGVLRPYISSEFEREYDLTWDLDLQQEIEAEYTEKPVLAATDVYPSAVEE</sequence>
<organism evidence="1 2">
    <name type="scientific">Crocosphaera subtropica (strain ATCC 51142 / BH68)</name>
    <name type="common">Cyanothece sp. (strain ATCC 51142)</name>
    <dbReference type="NCBI Taxonomy" id="43989"/>
    <lineage>
        <taxon>Bacteria</taxon>
        <taxon>Bacillati</taxon>
        <taxon>Cyanobacteriota</taxon>
        <taxon>Cyanophyceae</taxon>
        <taxon>Oscillatoriophycideae</taxon>
        <taxon>Chroococcales</taxon>
        <taxon>Aphanothecaceae</taxon>
        <taxon>Crocosphaera</taxon>
        <taxon>Crocosphaera subtropica</taxon>
    </lineage>
</organism>